<evidence type="ECO:0000313" key="4">
    <source>
        <dbReference type="Proteomes" id="UP000184292"/>
    </source>
</evidence>
<accession>A0A1M6HSZ2</accession>
<evidence type="ECO:0000256" key="2">
    <source>
        <dbReference type="SAM" id="MobiDB-lite"/>
    </source>
</evidence>
<dbReference type="STRING" id="1447782.SAMN05444417_3342"/>
<dbReference type="AlphaFoldDB" id="A0A1M6HSZ2"/>
<dbReference type="GO" id="GO:0016301">
    <property type="term" value="F:kinase activity"/>
    <property type="evidence" value="ECO:0007669"/>
    <property type="project" value="UniProtKB-KW"/>
</dbReference>
<dbReference type="Gene3D" id="3.30.420.40">
    <property type="match status" value="2"/>
</dbReference>
<dbReference type="SUPFAM" id="SSF46785">
    <property type="entry name" value="Winged helix' DNA-binding domain"/>
    <property type="match status" value="1"/>
</dbReference>
<dbReference type="PANTHER" id="PTHR18964:SF149">
    <property type="entry name" value="BIFUNCTIONAL UDP-N-ACETYLGLUCOSAMINE 2-EPIMERASE_N-ACETYLMANNOSAMINE KINASE"/>
    <property type="match status" value="1"/>
</dbReference>
<gene>
    <name evidence="3" type="ORF">SAMN05444417_3342</name>
</gene>
<evidence type="ECO:0000313" key="3">
    <source>
        <dbReference type="EMBL" id="SHJ25311.1"/>
    </source>
</evidence>
<name>A0A1M6HSZ2_9RHOB</name>
<keyword evidence="3" id="KW-0808">Transferase</keyword>
<keyword evidence="3" id="KW-0418">Kinase</keyword>
<reference evidence="3 4" key="1">
    <citation type="submission" date="2016-11" db="EMBL/GenBank/DDBJ databases">
        <authorList>
            <person name="Jaros S."/>
            <person name="Januszkiewicz K."/>
            <person name="Wedrychowicz H."/>
        </authorList>
    </citation>
    <scope>NUCLEOTIDE SEQUENCE [LARGE SCALE GENOMIC DNA]</scope>
    <source>
        <strain evidence="3 4">DSM 100565</strain>
    </source>
</reference>
<evidence type="ECO:0000256" key="1">
    <source>
        <dbReference type="ARBA" id="ARBA00006479"/>
    </source>
</evidence>
<feature type="region of interest" description="Disordered" evidence="2">
    <location>
        <begin position="1"/>
        <end position="24"/>
    </location>
</feature>
<keyword evidence="4" id="KW-1185">Reference proteome</keyword>
<protein>
    <submittedName>
        <fullName evidence="3">Sugar kinase of the NBD/HSP70 family, may contain an N-terminal HTH domain</fullName>
    </submittedName>
</protein>
<dbReference type="Proteomes" id="UP000184292">
    <property type="component" value="Unassembled WGS sequence"/>
</dbReference>
<dbReference type="InterPro" id="IPR000600">
    <property type="entry name" value="ROK"/>
</dbReference>
<dbReference type="SUPFAM" id="SSF53067">
    <property type="entry name" value="Actin-like ATPase domain"/>
    <property type="match status" value="1"/>
</dbReference>
<dbReference type="Gene3D" id="1.10.10.10">
    <property type="entry name" value="Winged helix-like DNA-binding domain superfamily/Winged helix DNA-binding domain"/>
    <property type="match status" value="1"/>
</dbReference>
<comment type="similarity">
    <text evidence="1">Belongs to the ROK (NagC/XylR) family.</text>
</comment>
<organism evidence="3 4">
    <name type="scientific">Wenxinia saemankumensis</name>
    <dbReference type="NCBI Taxonomy" id="1447782"/>
    <lineage>
        <taxon>Bacteria</taxon>
        <taxon>Pseudomonadati</taxon>
        <taxon>Pseudomonadota</taxon>
        <taxon>Alphaproteobacteria</taxon>
        <taxon>Rhodobacterales</taxon>
        <taxon>Roseobacteraceae</taxon>
        <taxon>Wenxinia</taxon>
    </lineage>
</organism>
<dbReference type="InterPro" id="IPR043129">
    <property type="entry name" value="ATPase_NBD"/>
</dbReference>
<sequence length="411" mass="43277">MLTPKDTSRPTPRGKNPGRNREHNRRVVLDLMRRHGRTGRLEIARLCQLTPQSVTNILDELIGEGLIRAAGRRSAAGRGQPPLDYEINPDGAFTIGMELAVTRMTAVVVDLAGQIRRQSSVDVADMSPGAALPRIETLVRELSTDQQGRLMGIGVVMPGPFEIEGFSSVGPTTLPGWAGLDAAAELTARLGAPVVVENDANAVAIGETLLGDHLHLSQFGVIYFGTGIGLGVISSGALMRGAYGNAGEIGHVVAAPGGRPCPCGQNGCLERYASTHALRESLLAAGRSGDLAELDTAHPDADPVLSAWLDEAAAHLGPVISILENVLDPQTIVLAGGLAPDWLDAIISRLRLGTSVSRRSDRTLPRVMRGQSGVFAAAIGAAALPMHDAITPRLELSEVSPPRTEPTEPPR</sequence>
<dbReference type="Pfam" id="PF00480">
    <property type="entry name" value="ROK"/>
    <property type="match status" value="1"/>
</dbReference>
<dbReference type="EMBL" id="FQYO01000007">
    <property type="protein sequence ID" value="SHJ25311.1"/>
    <property type="molecule type" value="Genomic_DNA"/>
</dbReference>
<proteinExistence type="inferred from homology"/>
<dbReference type="PANTHER" id="PTHR18964">
    <property type="entry name" value="ROK (REPRESSOR, ORF, KINASE) FAMILY"/>
    <property type="match status" value="1"/>
</dbReference>
<dbReference type="InterPro" id="IPR036390">
    <property type="entry name" value="WH_DNA-bd_sf"/>
</dbReference>
<dbReference type="InterPro" id="IPR036388">
    <property type="entry name" value="WH-like_DNA-bd_sf"/>
</dbReference>